<keyword evidence="1" id="KW-1133">Transmembrane helix</keyword>
<accession>A0A4Q7Y4I8</accession>
<keyword evidence="1" id="KW-0812">Transmembrane</keyword>
<reference evidence="2 3" key="1">
    <citation type="submission" date="2019-02" db="EMBL/GenBank/DDBJ databases">
        <title>Sequencing the genomes of 1000 actinobacteria strains.</title>
        <authorList>
            <person name="Klenk H.-P."/>
        </authorList>
    </citation>
    <scope>NUCLEOTIDE SEQUENCE [LARGE SCALE GENOMIC DNA]</scope>
    <source>
        <strain evidence="2 3">DSM 44509</strain>
    </source>
</reference>
<dbReference type="Proteomes" id="UP000292507">
    <property type="component" value="Unassembled WGS sequence"/>
</dbReference>
<name>A0A4Q7Y4I8_9ACTN</name>
<evidence type="ECO:0000313" key="2">
    <source>
        <dbReference type="EMBL" id="RZU31782.1"/>
    </source>
</evidence>
<protein>
    <submittedName>
        <fullName evidence="2">Uncharacterized protein</fullName>
    </submittedName>
</protein>
<evidence type="ECO:0000313" key="3">
    <source>
        <dbReference type="Proteomes" id="UP000292507"/>
    </source>
</evidence>
<organism evidence="2 3">
    <name type="scientific">Blastococcus saxobsidens</name>
    <dbReference type="NCBI Taxonomy" id="138336"/>
    <lineage>
        <taxon>Bacteria</taxon>
        <taxon>Bacillati</taxon>
        <taxon>Actinomycetota</taxon>
        <taxon>Actinomycetes</taxon>
        <taxon>Geodermatophilales</taxon>
        <taxon>Geodermatophilaceae</taxon>
        <taxon>Blastococcus</taxon>
    </lineage>
</organism>
<sequence length="83" mass="8590">MDGWIIGYIAGVVVVAAVVVLLLLMIVEARRTAEKVDAIVAGLRAARDGTAGLRELGTSMKTAERIVDAAADARAALTPGDRS</sequence>
<proteinExistence type="predicted"/>
<keyword evidence="3" id="KW-1185">Reference proteome</keyword>
<keyword evidence="1" id="KW-0472">Membrane</keyword>
<dbReference type="EMBL" id="SHKV01000001">
    <property type="protein sequence ID" value="RZU31782.1"/>
    <property type="molecule type" value="Genomic_DNA"/>
</dbReference>
<gene>
    <name evidence="2" type="ORF">BKA19_1463</name>
</gene>
<dbReference type="AlphaFoldDB" id="A0A4Q7Y4I8"/>
<feature type="transmembrane region" description="Helical" evidence="1">
    <location>
        <begin position="6"/>
        <end position="27"/>
    </location>
</feature>
<dbReference type="RefSeq" id="WP_104527564.1">
    <property type="nucleotide sequence ID" value="NZ_POQT01000006.1"/>
</dbReference>
<comment type="caution">
    <text evidence="2">The sequence shown here is derived from an EMBL/GenBank/DDBJ whole genome shotgun (WGS) entry which is preliminary data.</text>
</comment>
<evidence type="ECO:0000256" key="1">
    <source>
        <dbReference type="SAM" id="Phobius"/>
    </source>
</evidence>